<dbReference type="GO" id="GO:0005743">
    <property type="term" value="C:mitochondrial inner membrane"/>
    <property type="evidence" value="ECO:0007669"/>
    <property type="project" value="UniProtKB-SubCell"/>
</dbReference>
<protein>
    <recommendedName>
        <fullName evidence="3">COX assembly mitochondrial protein</fullName>
    </recommendedName>
</protein>
<evidence type="ECO:0000313" key="5">
    <source>
        <dbReference type="EMBL" id="PPQ68970.1"/>
    </source>
</evidence>
<dbReference type="EMBL" id="NHTK01005996">
    <property type="protein sequence ID" value="PPQ68970.1"/>
    <property type="molecule type" value="Genomic_DNA"/>
</dbReference>
<dbReference type="Pfam" id="PF08583">
    <property type="entry name" value="Cmc1"/>
    <property type="match status" value="1"/>
</dbReference>
<comment type="subcellular location">
    <subcellularLocation>
        <location evidence="3">Mitochondrion inner membrane</location>
    </subcellularLocation>
</comment>
<accession>A0A409VRQ6</accession>
<evidence type="ECO:0000256" key="2">
    <source>
        <dbReference type="ARBA" id="ARBA00023157"/>
    </source>
</evidence>
<keyword evidence="4" id="KW-0175">Coiled coil</keyword>
<feature type="coiled-coil region" evidence="4">
    <location>
        <begin position="50"/>
        <end position="77"/>
    </location>
</feature>
<comment type="caution">
    <text evidence="5">The sequence shown here is derived from an EMBL/GenBank/DDBJ whole genome shotgun (WGS) entry which is preliminary data.</text>
</comment>
<organism evidence="5 6">
    <name type="scientific">Panaeolus cyanescens</name>
    <dbReference type="NCBI Taxonomy" id="181874"/>
    <lineage>
        <taxon>Eukaryota</taxon>
        <taxon>Fungi</taxon>
        <taxon>Dikarya</taxon>
        <taxon>Basidiomycota</taxon>
        <taxon>Agaricomycotina</taxon>
        <taxon>Agaricomycetes</taxon>
        <taxon>Agaricomycetidae</taxon>
        <taxon>Agaricales</taxon>
        <taxon>Agaricineae</taxon>
        <taxon>Galeropsidaceae</taxon>
        <taxon>Panaeolus</taxon>
    </lineage>
</organism>
<dbReference type="STRING" id="181874.A0A409VRQ6"/>
<sequence>MHAQLSDRKLVCKEFIEALEQCHAAGWNRFIGACNTQKDELNHCLRSERLVRTAQNREAAKARNAKTEQALQEFRSL</sequence>
<evidence type="ECO:0000256" key="3">
    <source>
        <dbReference type="RuleBase" id="RU364104"/>
    </source>
</evidence>
<dbReference type="Proteomes" id="UP000284842">
    <property type="component" value="Unassembled WGS sequence"/>
</dbReference>
<dbReference type="InterPro" id="IPR013892">
    <property type="entry name" value="Cyt_c_biogenesis_Cmc1-like"/>
</dbReference>
<gene>
    <name evidence="5" type="ORF">CVT24_000359</name>
</gene>
<evidence type="ECO:0000256" key="1">
    <source>
        <dbReference type="ARBA" id="ARBA00007347"/>
    </source>
</evidence>
<proteinExistence type="inferred from homology"/>
<keyword evidence="3" id="KW-0143">Chaperone</keyword>
<keyword evidence="6" id="KW-1185">Reference proteome</keyword>
<evidence type="ECO:0000313" key="6">
    <source>
        <dbReference type="Proteomes" id="UP000284842"/>
    </source>
</evidence>
<keyword evidence="3" id="KW-0472">Membrane</keyword>
<evidence type="ECO:0000256" key="4">
    <source>
        <dbReference type="SAM" id="Coils"/>
    </source>
</evidence>
<keyword evidence="3" id="KW-0496">Mitochondrion</keyword>
<dbReference type="OrthoDB" id="532630at2759"/>
<reference evidence="5 6" key="1">
    <citation type="journal article" date="2018" name="Evol. Lett.">
        <title>Horizontal gene cluster transfer increased hallucinogenic mushroom diversity.</title>
        <authorList>
            <person name="Reynolds H.T."/>
            <person name="Vijayakumar V."/>
            <person name="Gluck-Thaler E."/>
            <person name="Korotkin H.B."/>
            <person name="Matheny P.B."/>
            <person name="Slot J.C."/>
        </authorList>
    </citation>
    <scope>NUCLEOTIDE SEQUENCE [LARGE SCALE GENOMIC DNA]</scope>
    <source>
        <strain evidence="5 6">2629</strain>
    </source>
</reference>
<dbReference type="InParanoid" id="A0A409VRQ6"/>
<dbReference type="AlphaFoldDB" id="A0A409VRQ6"/>
<comment type="function">
    <text evidence="3">Required for mitochondrial cytochrome c oxidase (COX) assembly and respiration.</text>
</comment>
<name>A0A409VRQ6_9AGAR</name>
<keyword evidence="3" id="KW-0999">Mitochondrion inner membrane</keyword>
<comment type="similarity">
    <text evidence="1 3">Belongs to the CMC family.</text>
</comment>
<keyword evidence="2" id="KW-1015">Disulfide bond</keyword>